<feature type="domain" description="Cyclic nucleotide-binding" evidence="4">
    <location>
        <begin position="16"/>
        <end position="113"/>
    </location>
</feature>
<dbReference type="InterPro" id="IPR014710">
    <property type="entry name" value="RmlC-like_jellyroll"/>
</dbReference>
<dbReference type="GO" id="GO:0003677">
    <property type="term" value="F:DNA binding"/>
    <property type="evidence" value="ECO:0007669"/>
    <property type="project" value="UniProtKB-KW"/>
</dbReference>
<dbReference type="Pfam" id="PF00027">
    <property type="entry name" value="cNMP_binding"/>
    <property type="match status" value="1"/>
</dbReference>
<dbReference type="RefSeq" id="WP_012415081.1">
    <property type="nucleotide sequence ID" value="NC_010644.1"/>
</dbReference>
<dbReference type="CDD" id="cd00038">
    <property type="entry name" value="CAP_ED"/>
    <property type="match status" value="1"/>
</dbReference>
<sequence>MIFMQEYITLLKKTVLFKNLTETEIKDFLQKTYPVIKKYKKDSFIINAGGEVTEICVLTQGKCHIIKEDLSGARNIVAEVTGGDIFAEALACAGVKRSPVAVRAVMDCSVLMLRFANLLTYEGGGKNKILNNLVTLLARKNVFLNNKIEHICKRTIREKLLSYFYERKLESGGSKFSIPFSKTDLADFLFIDRSAMSRELSNMKKEGLIDFDGSFFIINKKAGYID</sequence>
<dbReference type="EMBL" id="CP001055">
    <property type="protein sequence ID" value="ACC98466.1"/>
    <property type="molecule type" value="Genomic_DNA"/>
</dbReference>
<dbReference type="InterPro" id="IPR012318">
    <property type="entry name" value="HTH_CRP"/>
</dbReference>
<dbReference type="PROSITE" id="PS50042">
    <property type="entry name" value="CNMP_BINDING_3"/>
    <property type="match status" value="1"/>
</dbReference>
<dbReference type="InterPro" id="IPR018490">
    <property type="entry name" value="cNMP-bd_dom_sf"/>
</dbReference>
<evidence type="ECO:0000313" key="6">
    <source>
        <dbReference type="EMBL" id="ACC98466.1"/>
    </source>
</evidence>
<keyword evidence="2" id="KW-0238">DNA-binding</keyword>
<keyword evidence="1" id="KW-0805">Transcription regulation</keyword>
<dbReference type="InterPro" id="IPR000595">
    <property type="entry name" value="cNMP-bd_dom"/>
</dbReference>
<dbReference type="PROSITE" id="PS51063">
    <property type="entry name" value="HTH_CRP_2"/>
    <property type="match status" value="1"/>
</dbReference>
<gene>
    <name evidence="6" type="ordered locus">Emin_0911</name>
</gene>
<reference evidence="6 7" key="1">
    <citation type="journal article" date="2009" name="Appl. Environ. Microbiol.">
        <title>Genomic analysis of 'Elusimicrobium minutum,' the first cultivated representative of the phylum 'Elusimicrobia' (formerly termite group 1).</title>
        <authorList>
            <person name="Herlemann D.P.R."/>
            <person name="Geissinger O."/>
            <person name="Ikeda-Ohtsubo W."/>
            <person name="Kunin V."/>
            <person name="Sun H."/>
            <person name="Lapidus A."/>
            <person name="Hugenholtz P."/>
            <person name="Brune A."/>
        </authorList>
    </citation>
    <scope>NUCLEOTIDE SEQUENCE [LARGE SCALE GENOMIC DNA]</scope>
    <source>
        <strain evidence="6 7">Pei191</strain>
    </source>
</reference>
<evidence type="ECO:0000256" key="1">
    <source>
        <dbReference type="ARBA" id="ARBA00023015"/>
    </source>
</evidence>
<feature type="domain" description="HTH crp-type" evidence="5">
    <location>
        <begin position="154"/>
        <end position="222"/>
    </location>
</feature>
<evidence type="ECO:0000313" key="7">
    <source>
        <dbReference type="Proteomes" id="UP000001029"/>
    </source>
</evidence>
<protein>
    <submittedName>
        <fullName evidence="6">Cyclic nucleotide-binding protein</fullName>
    </submittedName>
</protein>
<dbReference type="KEGG" id="emi:Emin_0911"/>
<dbReference type="STRING" id="445932.Emin_0911"/>
<evidence type="ECO:0000259" key="5">
    <source>
        <dbReference type="PROSITE" id="PS51063"/>
    </source>
</evidence>
<evidence type="ECO:0000259" key="4">
    <source>
        <dbReference type="PROSITE" id="PS50042"/>
    </source>
</evidence>
<evidence type="ECO:0000256" key="2">
    <source>
        <dbReference type="ARBA" id="ARBA00023125"/>
    </source>
</evidence>
<evidence type="ECO:0000256" key="3">
    <source>
        <dbReference type="ARBA" id="ARBA00023163"/>
    </source>
</evidence>
<dbReference type="HOGENOM" id="CLU_075053_4_1_0"/>
<keyword evidence="3" id="KW-0804">Transcription</keyword>
<dbReference type="Proteomes" id="UP000001029">
    <property type="component" value="Chromosome"/>
</dbReference>
<dbReference type="Pfam" id="PF13545">
    <property type="entry name" value="HTH_Crp_2"/>
    <property type="match status" value="1"/>
</dbReference>
<accession>B2KD70</accession>
<dbReference type="Gene3D" id="2.60.120.10">
    <property type="entry name" value="Jelly Rolls"/>
    <property type="match status" value="1"/>
</dbReference>
<keyword evidence="7" id="KW-1185">Reference proteome</keyword>
<dbReference type="OrthoDB" id="9774616at2"/>
<dbReference type="SUPFAM" id="SSF46785">
    <property type="entry name" value="Winged helix' DNA-binding domain"/>
    <property type="match status" value="1"/>
</dbReference>
<dbReference type="GO" id="GO:0006355">
    <property type="term" value="P:regulation of DNA-templated transcription"/>
    <property type="evidence" value="ECO:0007669"/>
    <property type="project" value="InterPro"/>
</dbReference>
<proteinExistence type="predicted"/>
<dbReference type="SUPFAM" id="SSF51206">
    <property type="entry name" value="cAMP-binding domain-like"/>
    <property type="match status" value="1"/>
</dbReference>
<dbReference type="AlphaFoldDB" id="B2KD70"/>
<dbReference type="SMART" id="SM00100">
    <property type="entry name" value="cNMP"/>
    <property type="match status" value="1"/>
</dbReference>
<name>B2KD70_ELUMP</name>
<dbReference type="InterPro" id="IPR036390">
    <property type="entry name" value="WH_DNA-bd_sf"/>
</dbReference>
<organism evidence="6 7">
    <name type="scientific">Elusimicrobium minutum (strain Pei191)</name>
    <dbReference type="NCBI Taxonomy" id="445932"/>
    <lineage>
        <taxon>Bacteria</taxon>
        <taxon>Pseudomonadati</taxon>
        <taxon>Elusimicrobiota</taxon>
        <taxon>Elusimicrobia</taxon>
        <taxon>Elusimicrobiales</taxon>
        <taxon>Elusimicrobiaceae</taxon>
        <taxon>Elusimicrobium</taxon>
    </lineage>
</organism>